<comment type="caution">
    <text evidence="1">The sequence shown here is derived from an EMBL/GenBank/DDBJ whole genome shotgun (WGS) entry which is preliminary data.</text>
</comment>
<dbReference type="EMBL" id="WFLN01000005">
    <property type="protein sequence ID" value="KAB8031865.1"/>
    <property type="molecule type" value="Genomic_DNA"/>
</dbReference>
<sequence>MKKIKVILIFIMLIFSQKTYANSFIPKQKLFPGVGIEKNLYKIKNNCIEGDIEKLKYFGGGDIAINFYTGLNKLAIRNKLSASGEGSVDIGRVLYGKAHISLTEALSTDDVTYNSVYELSLNYPTAYLAEPILTEKGKYALLKDPETIREMCGNYVISTIHLGLKFFVSLKVTFTNSTIKKEFIKKVNIGALWGALSKTVTHIDASEEIKKNTVVSLNAYQYGGDPSKLDALIGKNREILKGCTLDNFDPCVKAYGDIIAYSKVDAEGSDGLYSQMNNGKYSLDSKIGPAIIAYGFSKYAHVGYFDLDTSDLKSPTRIHYLEVQDTLDSLMDEYDEQFRKLDRIYFLQHNANANLRPNFAESLKFDSFAKLISENIRTINNVIDLCKQFDSKCIENADKILKILQKCDGISCSKISLEIATK</sequence>
<accession>A0A833JDE4</accession>
<dbReference type="Proteomes" id="UP000442694">
    <property type="component" value="Unassembled WGS sequence"/>
</dbReference>
<keyword evidence="2" id="KW-1185">Reference proteome</keyword>
<gene>
    <name evidence="1" type="ORF">GCL57_04265</name>
</gene>
<protein>
    <submittedName>
        <fullName evidence="1">Uncharacterized protein</fullName>
    </submittedName>
</protein>
<evidence type="ECO:0000313" key="2">
    <source>
        <dbReference type="Proteomes" id="UP000442694"/>
    </source>
</evidence>
<proteinExistence type="predicted"/>
<name>A0A833JDE4_9BACT</name>
<dbReference type="RefSeq" id="WP_152212040.1">
    <property type="nucleotide sequence ID" value="NZ_WFLN01000005.1"/>
</dbReference>
<reference evidence="1 2" key="1">
    <citation type="submission" date="2019-10" db="EMBL/GenBank/DDBJ databases">
        <title>New genus of Silvanigrellaceae.</title>
        <authorList>
            <person name="Pitt A."/>
            <person name="Hahn M.W."/>
        </authorList>
    </citation>
    <scope>NUCLEOTIDE SEQUENCE [LARGE SCALE GENOMIC DNA]</scope>
    <source>
        <strain evidence="1 2">33A1-SZDP</strain>
    </source>
</reference>
<dbReference type="AlphaFoldDB" id="A0A833JDE4"/>
<evidence type="ECO:0000313" key="1">
    <source>
        <dbReference type="EMBL" id="KAB8031865.1"/>
    </source>
</evidence>
<organism evidence="1 2">
    <name type="scientific">Fluviispira multicolorata</name>
    <dbReference type="NCBI Taxonomy" id="2654512"/>
    <lineage>
        <taxon>Bacteria</taxon>
        <taxon>Pseudomonadati</taxon>
        <taxon>Bdellovibrionota</taxon>
        <taxon>Oligoflexia</taxon>
        <taxon>Silvanigrellales</taxon>
        <taxon>Silvanigrellaceae</taxon>
        <taxon>Fluviispira</taxon>
    </lineage>
</organism>